<protein>
    <recommendedName>
        <fullName evidence="4">CobQ/CobB/MinD/ParA nucleotide binding domain-containing protein</fullName>
    </recommendedName>
</protein>
<proteinExistence type="predicted"/>
<dbReference type="EMBL" id="DYVF01000043">
    <property type="protein sequence ID" value="HJG31120.1"/>
    <property type="molecule type" value="Genomic_DNA"/>
</dbReference>
<dbReference type="PANTHER" id="PTHR43384:SF6">
    <property type="entry name" value="SEPTUM SITE-DETERMINING PROTEIN MIND HOMOLOG, CHLOROPLASTIC"/>
    <property type="match status" value="1"/>
</dbReference>
<dbReference type="Gene3D" id="3.40.50.300">
    <property type="entry name" value="P-loop containing nucleotide triphosphate hydrolases"/>
    <property type="match status" value="1"/>
</dbReference>
<dbReference type="Pfam" id="PF01656">
    <property type="entry name" value="CbiA"/>
    <property type="match status" value="1"/>
</dbReference>
<feature type="compositionally biased region" description="Low complexity" evidence="3">
    <location>
        <begin position="209"/>
        <end position="222"/>
    </location>
</feature>
<evidence type="ECO:0000313" key="6">
    <source>
        <dbReference type="Proteomes" id="UP000746751"/>
    </source>
</evidence>
<evidence type="ECO:0000313" key="5">
    <source>
        <dbReference type="EMBL" id="HJG31120.1"/>
    </source>
</evidence>
<organism evidence="5 6">
    <name type="scientific">Collinsella ihumii</name>
    <dbReference type="NCBI Taxonomy" id="1720204"/>
    <lineage>
        <taxon>Bacteria</taxon>
        <taxon>Bacillati</taxon>
        <taxon>Actinomycetota</taxon>
        <taxon>Coriobacteriia</taxon>
        <taxon>Coriobacteriales</taxon>
        <taxon>Coriobacteriaceae</taxon>
        <taxon>Collinsella</taxon>
    </lineage>
</organism>
<keyword evidence="1" id="KW-0547">Nucleotide-binding</keyword>
<dbReference type="InterPro" id="IPR027417">
    <property type="entry name" value="P-loop_NTPase"/>
</dbReference>
<feature type="compositionally biased region" description="Basic and acidic residues" evidence="3">
    <location>
        <begin position="143"/>
        <end position="153"/>
    </location>
</feature>
<dbReference type="GO" id="GO:0005829">
    <property type="term" value="C:cytosol"/>
    <property type="evidence" value="ECO:0007669"/>
    <property type="project" value="TreeGrafter"/>
</dbReference>
<dbReference type="GO" id="GO:0005524">
    <property type="term" value="F:ATP binding"/>
    <property type="evidence" value="ECO:0007669"/>
    <property type="project" value="UniProtKB-KW"/>
</dbReference>
<keyword evidence="2" id="KW-0067">ATP-binding</keyword>
<dbReference type="GO" id="GO:0051782">
    <property type="term" value="P:negative regulation of cell division"/>
    <property type="evidence" value="ECO:0007669"/>
    <property type="project" value="TreeGrafter"/>
</dbReference>
<name>A0A921LRK9_9ACTN</name>
<comment type="caution">
    <text evidence="5">The sequence shown here is derived from an EMBL/GenBank/DDBJ whole genome shotgun (WGS) entry which is preliminary data.</text>
</comment>
<feature type="region of interest" description="Disordered" evidence="3">
    <location>
        <begin position="116"/>
        <end position="238"/>
    </location>
</feature>
<dbReference type="Proteomes" id="UP000746751">
    <property type="component" value="Unassembled WGS sequence"/>
</dbReference>
<reference evidence="5" key="1">
    <citation type="journal article" date="2021" name="PeerJ">
        <title>Extensive microbial diversity within the chicken gut microbiome revealed by metagenomics and culture.</title>
        <authorList>
            <person name="Gilroy R."/>
            <person name="Ravi A."/>
            <person name="Getino M."/>
            <person name="Pursley I."/>
            <person name="Horton D.L."/>
            <person name="Alikhan N.F."/>
            <person name="Baker D."/>
            <person name="Gharbi K."/>
            <person name="Hall N."/>
            <person name="Watson M."/>
            <person name="Adriaenssens E.M."/>
            <person name="Foster-Nyarko E."/>
            <person name="Jarju S."/>
            <person name="Secka A."/>
            <person name="Antonio M."/>
            <person name="Oren A."/>
            <person name="Chaudhuri R.R."/>
            <person name="La Ragione R."/>
            <person name="Hildebrand F."/>
            <person name="Pallen M.J."/>
        </authorList>
    </citation>
    <scope>NUCLEOTIDE SEQUENCE</scope>
    <source>
        <strain evidence="5">ChiGjej2B2-7701</strain>
    </source>
</reference>
<dbReference type="PANTHER" id="PTHR43384">
    <property type="entry name" value="SEPTUM SITE-DETERMINING PROTEIN MIND HOMOLOG, CHLOROPLASTIC-RELATED"/>
    <property type="match status" value="1"/>
</dbReference>
<dbReference type="InterPro" id="IPR050625">
    <property type="entry name" value="ParA/MinD_ATPase"/>
</dbReference>
<evidence type="ECO:0000256" key="3">
    <source>
        <dbReference type="SAM" id="MobiDB-lite"/>
    </source>
</evidence>
<gene>
    <name evidence="5" type="ORF">K8U80_06950</name>
</gene>
<dbReference type="GO" id="GO:0009898">
    <property type="term" value="C:cytoplasmic side of plasma membrane"/>
    <property type="evidence" value="ECO:0007669"/>
    <property type="project" value="TreeGrafter"/>
</dbReference>
<reference evidence="5" key="2">
    <citation type="submission" date="2021-09" db="EMBL/GenBank/DDBJ databases">
        <authorList>
            <person name="Gilroy R."/>
        </authorList>
    </citation>
    <scope>NUCLEOTIDE SEQUENCE</scope>
    <source>
        <strain evidence="5">ChiGjej2B2-7701</strain>
    </source>
</reference>
<feature type="compositionally biased region" description="Basic and acidic residues" evidence="3">
    <location>
        <begin position="164"/>
        <end position="175"/>
    </location>
</feature>
<accession>A0A921LRK9</accession>
<evidence type="ECO:0000259" key="4">
    <source>
        <dbReference type="Pfam" id="PF01656"/>
    </source>
</evidence>
<evidence type="ECO:0000256" key="2">
    <source>
        <dbReference type="ARBA" id="ARBA00022840"/>
    </source>
</evidence>
<feature type="domain" description="CobQ/CobB/MinD/ParA nucleotide binding" evidence="4">
    <location>
        <begin position="248"/>
        <end position="327"/>
    </location>
</feature>
<evidence type="ECO:0000256" key="1">
    <source>
        <dbReference type="ARBA" id="ARBA00022741"/>
    </source>
</evidence>
<dbReference type="InterPro" id="IPR002586">
    <property type="entry name" value="CobQ/CobB/MinD/ParA_Nub-bd_dom"/>
</dbReference>
<sequence length="523" mass="54315">MGSMWLACCNGSEAPRVRHEIEARDAGARLLRVDDAASLLAVAQVMAGIAAGAAVCVHDGEDAEGAIESLVRLECAETVLAFVDEADAGLIARLFFAGATEVIAVGDVCVDGDGERACAGEGPEPVLRPERASGDDLELEVPPWERAEPAREDIGEDAYARTPGDSDDKKTEGADARSVSAGPMAPDAPDRGDGGEEPAAGDACEAKPADGGAAEPGEDATASRPAPDAVTFSPRTGGAEVGGAPLVVAISGLGGCGKTTVVSAMAWQAAQMGLRAAVVDLDLMFGNLHNLMGVERVCDLGRLVDADGKPMCSQEMIEATAMRIAPGLTLWGPCFAPEYAELMAAPVEELIGVLRHEADVIFADTSVFWGDAVASAVSSCNRCLVVGSGSVSAETSTVRAVALATRIGVPKTRMTCLFNRFGAPGCDEERAMRFEMAVALRSRARISDGGQTVHDLLSFGKLGDLMATSSPFTRDVQTTTYGLLKELGCPLEGWEGQQQALGAQNGSRSRIKLPWKHEEGAGQ</sequence>
<dbReference type="GO" id="GO:0016887">
    <property type="term" value="F:ATP hydrolysis activity"/>
    <property type="evidence" value="ECO:0007669"/>
    <property type="project" value="TreeGrafter"/>
</dbReference>
<dbReference type="SUPFAM" id="SSF52540">
    <property type="entry name" value="P-loop containing nucleoside triphosphate hydrolases"/>
    <property type="match status" value="1"/>
</dbReference>
<dbReference type="AlphaFoldDB" id="A0A921LRK9"/>